<evidence type="ECO:0000259" key="5">
    <source>
        <dbReference type="PROSITE" id="PS50055"/>
    </source>
</evidence>
<evidence type="ECO:0000256" key="1">
    <source>
        <dbReference type="ARBA" id="ARBA00009580"/>
    </source>
</evidence>
<evidence type="ECO:0000313" key="7">
    <source>
        <dbReference type="EMBL" id="GMT19570.1"/>
    </source>
</evidence>
<gene>
    <name evidence="7" type="ORF">PFISCL1PPCAC_10867</name>
</gene>
<dbReference type="InterPro" id="IPR029021">
    <property type="entry name" value="Prot-tyrosine_phosphatase-like"/>
</dbReference>
<comment type="caution">
    <text evidence="7">The sequence shown here is derived from an EMBL/GenBank/DDBJ whole genome shotgun (WGS) entry which is preliminary data.</text>
</comment>
<dbReference type="InterPro" id="IPR000387">
    <property type="entry name" value="Tyr_Pase_dom"/>
</dbReference>
<keyword evidence="4" id="KW-0904">Protein phosphatase</keyword>
<dbReference type="InterPro" id="IPR000242">
    <property type="entry name" value="PTP_cat"/>
</dbReference>
<feature type="domain" description="Tyrosine-protein phosphatase" evidence="5">
    <location>
        <begin position="130"/>
        <end position="371"/>
    </location>
</feature>
<dbReference type="GO" id="GO:0004725">
    <property type="term" value="F:protein tyrosine phosphatase activity"/>
    <property type="evidence" value="ECO:0007669"/>
    <property type="project" value="UniProtKB-EC"/>
</dbReference>
<keyword evidence="3" id="KW-0378">Hydrolase</keyword>
<name>A0AAV5VLN0_9BILA</name>
<feature type="non-terminal residue" evidence="7">
    <location>
        <position position="1"/>
    </location>
</feature>
<dbReference type="Pfam" id="PF00102">
    <property type="entry name" value="Y_phosphatase"/>
    <property type="match status" value="1"/>
</dbReference>
<dbReference type="InterPro" id="IPR003595">
    <property type="entry name" value="Tyr_Pase_cat"/>
</dbReference>
<dbReference type="AlphaFoldDB" id="A0AAV5VLN0"/>
<dbReference type="Proteomes" id="UP001432322">
    <property type="component" value="Unassembled WGS sequence"/>
</dbReference>
<evidence type="ECO:0000256" key="4">
    <source>
        <dbReference type="ARBA" id="ARBA00022912"/>
    </source>
</evidence>
<accession>A0AAV5VLN0</accession>
<dbReference type="PANTHER" id="PTHR19134">
    <property type="entry name" value="RECEPTOR-TYPE TYROSINE-PROTEIN PHOSPHATASE"/>
    <property type="match status" value="1"/>
</dbReference>
<comment type="similarity">
    <text evidence="1">Belongs to the protein-tyrosine phosphatase family.</text>
</comment>
<keyword evidence="8" id="KW-1185">Reference proteome</keyword>
<reference evidence="7" key="1">
    <citation type="submission" date="2023-10" db="EMBL/GenBank/DDBJ databases">
        <title>Genome assembly of Pristionchus species.</title>
        <authorList>
            <person name="Yoshida K."/>
            <person name="Sommer R.J."/>
        </authorList>
    </citation>
    <scope>NUCLEOTIDE SEQUENCE</scope>
    <source>
        <strain evidence="7">RS5133</strain>
    </source>
</reference>
<dbReference type="Gene3D" id="3.90.190.10">
    <property type="entry name" value="Protein tyrosine phosphatase superfamily"/>
    <property type="match status" value="1"/>
</dbReference>
<dbReference type="PRINTS" id="PR00700">
    <property type="entry name" value="PRTYPHPHTASE"/>
</dbReference>
<dbReference type="EMBL" id="BTSY01000003">
    <property type="protein sequence ID" value="GMT19570.1"/>
    <property type="molecule type" value="Genomic_DNA"/>
</dbReference>
<dbReference type="PROSITE" id="PS00383">
    <property type="entry name" value="TYR_PHOSPHATASE_1"/>
    <property type="match status" value="1"/>
</dbReference>
<dbReference type="GO" id="GO:0008045">
    <property type="term" value="P:motor neuron axon guidance"/>
    <property type="evidence" value="ECO:0007669"/>
    <property type="project" value="TreeGrafter"/>
</dbReference>
<dbReference type="SMART" id="SM00404">
    <property type="entry name" value="PTPc_motif"/>
    <property type="match status" value="1"/>
</dbReference>
<dbReference type="PANTHER" id="PTHR19134:SF562">
    <property type="entry name" value="PROTEIN-TYROSINE-PHOSPHATASE"/>
    <property type="match status" value="1"/>
</dbReference>
<dbReference type="SMART" id="SM00194">
    <property type="entry name" value="PTPc"/>
    <property type="match status" value="1"/>
</dbReference>
<sequence length="404" mass="45511">FPHSLVVRSFRVVNYSTLASEIDMSQPEAYSATSNVSTGVSIATSASSSSGSVLDCNTCPVDTGTTPIMNSFAAFPLANGQFLHDVTGNEMTLDRFGKLLCTSSVYRFFYSYTTIISRDAPRCTTSFSKNVNFNRYLDIPCYEENRVILEAYSNPDYIHANFVDGFRKNKKYICAQSPLQSTIDRFWDMVWQEKVVAVIALYVPNYYFPLKSGDKITISSYTITHQGTTNVRGVYDATVLQLTKGAESRRIIHFEYFDWPRKSTPRHPTEVLALLADVRYNQQLLKAKGEKDKWLKSGDNSPILVHCCTGAGRSAALIALDIMCDKMDKSHHEGKCVVDVIDTVSRLRTQRAMAVQKPEEFVFLNLVALEYALRKKYFNSEDVAKLHMSNYYLFPAPESDAEGN</sequence>
<evidence type="ECO:0000313" key="8">
    <source>
        <dbReference type="Proteomes" id="UP001432322"/>
    </source>
</evidence>
<evidence type="ECO:0000259" key="6">
    <source>
        <dbReference type="PROSITE" id="PS50056"/>
    </source>
</evidence>
<dbReference type="PROSITE" id="PS50055">
    <property type="entry name" value="TYR_PHOSPHATASE_PTP"/>
    <property type="match status" value="1"/>
</dbReference>
<dbReference type="InterPro" id="IPR050348">
    <property type="entry name" value="Protein-Tyr_Phosphatase"/>
</dbReference>
<evidence type="ECO:0000256" key="3">
    <source>
        <dbReference type="ARBA" id="ARBA00022801"/>
    </source>
</evidence>
<organism evidence="7 8">
    <name type="scientific">Pristionchus fissidentatus</name>
    <dbReference type="NCBI Taxonomy" id="1538716"/>
    <lineage>
        <taxon>Eukaryota</taxon>
        <taxon>Metazoa</taxon>
        <taxon>Ecdysozoa</taxon>
        <taxon>Nematoda</taxon>
        <taxon>Chromadorea</taxon>
        <taxon>Rhabditida</taxon>
        <taxon>Rhabditina</taxon>
        <taxon>Diplogasteromorpha</taxon>
        <taxon>Diplogasteroidea</taxon>
        <taxon>Neodiplogasteridae</taxon>
        <taxon>Pristionchus</taxon>
    </lineage>
</organism>
<proteinExistence type="inferred from homology"/>
<dbReference type="PROSITE" id="PS50056">
    <property type="entry name" value="TYR_PHOSPHATASE_2"/>
    <property type="match status" value="1"/>
</dbReference>
<dbReference type="SUPFAM" id="SSF52799">
    <property type="entry name" value="(Phosphotyrosine protein) phosphatases II"/>
    <property type="match status" value="1"/>
</dbReference>
<protein>
    <recommendedName>
        <fullName evidence="2">protein-tyrosine-phosphatase</fullName>
        <ecNumber evidence="2">3.1.3.48</ecNumber>
    </recommendedName>
</protein>
<evidence type="ECO:0000256" key="2">
    <source>
        <dbReference type="ARBA" id="ARBA00013064"/>
    </source>
</evidence>
<dbReference type="EC" id="3.1.3.48" evidence="2"/>
<dbReference type="InterPro" id="IPR016130">
    <property type="entry name" value="Tyr_Pase_AS"/>
</dbReference>
<feature type="domain" description="Tyrosine specific protein phosphatases" evidence="6">
    <location>
        <begin position="272"/>
        <end position="362"/>
    </location>
</feature>